<gene>
    <name evidence="5" type="ORF">CKO28_04395</name>
</gene>
<reference evidence="5 6" key="1">
    <citation type="journal article" date="2020" name="Microorganisms">
        <title>Osmotic Adaptation and Compatible Solute Biosynthesis of Phototrophic Bacteria as Revealed from Genome Analyses.</title>
        <authorList>
            <person name="Imhoff J.F."/>
            <person name="Rahn T."/>
            <person name="Kunzel S."/>
            <person name="Keller A."/>
            <person name="Neulinger S.C."/>
        </authorList>
    </citation>
    <scope>NUCLEOTIDE SEQUENCE [LARGE SCALE GENOMIC DNA]</scope>
    <source>
        <strain evidence="5 6">DSM 9895</strain>
    </source>
</reference>
<dbReference type="PANTHER" id="PTHR30024:SF47">
    <property type="entry name" value="TAURINE-BINDING PERIPLASMIC PROTEIN"/>
    <property type="match status" value="1"/>
</dbReference>
<keyword evidence="3 4" id="KW-0732">Signal</keyword>
<evidence type="ECO:0000313" key="5">
    <source>
        <dbReference type="EMBL" id="MBK1667283.1"/>
    </source>
</evidence>
<dbReference type="Proteomes" id="UP001296873">
    <property type="component" value="Unassembled WGS sequence"/>
</dbReference>
<evidence type="ECO:0000256" key="2">
    <source>
        <dbReference type="ARBA" id="ARBA00010742"/>
    </source>
</evidence>
<keyword evidence="6" id="KW-1185">Reference proteome</keyword>
<evidence type="ECO:0000313" key="6">
    <source>
        <dbReference type="Proteomes" id="UP001296873"/>
    </source>
</evidence>
<dbReference type="SUPFAM" id="SSF53850">
    <property type="entry name" value="Periplasmic binding protein-like II"/>
    <property type="match status" value="1"/>
</dbReference>
<dbReference type="Pfam" id="PF12974">
    <property type="entry name" value="Phosphonate-bd"/>
    <property type="match status" value="1"/>
</dbReference>
<organism evidence="5 6">
    <name type="scientific">Rhodovibrio sodomensis</name>
    <dbReference type="NCBI Taxonomy" id="1088"/>
    <lineage>
        <taxon>Bacteria</taxon>
        <taxon>Pseudomonadati</taxon>
        <taxon>Pseudomonadota</taxon>
        <taxon>Alphaproteobacteria</taxon>
        <taxon>Rhodospirillales</taxon>
        <taxon>Rhodovibrionaceae</taxon>
        <taxon>Rhodovibrio</taxon>
    </lineage>
</organism>
<protein>
    <submittedName>
        <fullName evidence="5">Phosphonate ABC transporter substrate-binding protein</fullName>
    </submittedName>
</protein>
<evidence type="ECO:0000256" key="3">
    <source>
        <dbReference type="ARBA" id="ARBA00022729"/>
    </source>
</evidence>
<feature type="signal peptide" evidence="4">
    <location>
        <begin position="1"/>
        <end position="26"/>
    </location>
</feature>
<name>A0ABS1DC23_9PROT</name>
<accession>A0ABS1DC23</accession>
<dbReference type="RefSeq" id="WP_200339346.1">
    <property type="nucleotide sequence ID" value="NZ_NRRL01000005.1"/>
</dbReference>
<evidence type="ECO:0000256" key="1">
    <source>
        <dbReference type="ARBA" id="ARBA00004418"/>
    </source>
</evidence>
<evidence type="ECO:0000256" key="4">
    <source>
        <dbReference type="SAM" id="SignalP"/>
    </source>
</evidence>
<comment type="similarity">
    <text evidence="2">Belongs to the bacterial solute-binding protein SsuA/TauA family.</text>
</comment>
<dbReference type="EMBL" id="NRRL01000005">
    <property type="protein sequence ID" value="MBK1667283.1"/>
    <property type="molecule type" value="Genomic_DNA"/>
</dbReference>
<sequence>MRWITYLSAAAVALGLAAPAAVPAEAADDTITMTVTDVSGLEQLRRDWDAFSSLLKEETGYEVEFAPVTSRTASVELLKSERVDFVLTGPAEFVVMNKLTDAQPVLGFSRPDYFSAIITMADSGITSVSDLAGKKVAVGDIGSTSSHLGPAQLLMDYGIDPMEDVELVHTTQKIALESLRRGDIAAWGTNYMDDYLRLREKSDLAPGAFRVIARGPDLPNDVLLAGTHVDDAMVKAVREAIVGNSDQFVQAVVQKGGEENKKYAGMKFVANIDADDYDYVREAYRTIDRPKFAEFVGN</sequence>
<comment type="subcellular location">
    <subcellularLocation>
        <location evidence="1">Periplasm</location>
    </subcellularLocation>
</comment>
<proteinExistence type="inferred from homology"/>
<comment type="caution">
    <text evidence="5">The sequence shown here is derived from an EMBL/GenBank/DDBJ whole genome shotgun (WGS) entry which is preliminary data.</text>
</comment>
<dbReference type="Gene3D" id="3.40.190.10">
    <property type="entry name" value="Periplasmic binding protein-like II"/>
    <property type="match status" value="2"/>
</dbReference>
<feature type="chain" id="PRO_5045165994" evidence="4">
    <location>
        <begin position="27"/>
        <end position="298"/>
    </location>
</feature>
<dbReference type="PANTHER" id="PTHR30024">
    <property type="entry name" value="ALIPHATIC SULFONATES-BINDING PROTEIN-RELATED"/>
    <property type="match status" value="1"/>
</dbReference>